<sequence>MISISRVFRPIFTLILVSLLVSANQLTDTEAQTADGSKELNADVRCLAETIYYEARNQSTQGKLAVGLVVINRTANKQYPNTVCGVVYQSLKRGVCQFSWACHQRSAINENDPHWDKSVILAQRLLSNTSKYKNLAPGALYFHATHVSPAWSQNLKYITTIDDHKFYKGNS</sequence>
<evidence type="ECO:0000313" key="2">
    <source>
        <dbReference type="EMBL" id="CAB4129733.1"/>
    </source>
</evidence>
<keyword evidence="2" id="KW-0378">Hydrolase</keyword>
<protein>
    <submittedName>
        <fullName evidence="2">Cell wall hydrolase, SleB</fullName>
    </submittedName>
</protein>
<name>A0A6J5L8T2_9CAUD</name>
<dbReference type="InterPro" id="IPR042047">
    <property type="entry name" value="SleB_dom1"/>
</dbReference>
<gene>
    <name evidence="2" type="ORF">UFOVP116_97</name>
</gene>
<dbReference type="Gene3D" id="1.10.10.2520">
    <property type="entry name" value="Cell wall hydrolase SleB, domain 1"/>
    <property type="match status" value="1"/>
</dbReference>
<feature type="domain" description="Cell wall hydrolase SleB" evidence="1">
    <location>
        <begin position="58"/>
        <end position="167"/>
    </location>
</feature>
<accession>A0A6J5L8T2</accession>
<proteinExistence type="predicted"/>
<dbReference type="GO" id="GO:0016787">
    <property type="term" value="F:hydrolase activity"/>
    <property type="evidence" value="ECO:0007669"/>
    <property type="project" value="UniProtKB-KW"/>
</dbReference>
<dbReference type="InterPro" id="IPR011105">
    <property type="entry name" value="Cell_wall_hydrolase_SleB"/>
</dbReference>
<organism evidence="2">
    <name type="scientific">uncultured Caudovirales phage</name>
    <dbReference type="NCBI Taxonomy" id="2100421"/>
    <lineage>
        <taxon>Viruses</taxon>
        <taxon>Duplodnaviria</taxon>
        <taxon>Heunggongvirae</taxon>
        <taxon>Uroviricota</taxon>
        <taxon>Caudoviricetes</taxon>
        <taxon>Peduoviridae</taxon>
        <taxon>Maltschvirus</taxon>
        <taxon>Maltschvirus maltsch</taxon>
    </lineage>
</organism>
<evidence type="ECO:0000259" key="1">
    <source>
        <dbReference type="Pfam" id="PF07486"/>
    </source>
</evidence>
<reference evidence="2" key="1">
    <citation type="submission" date="2020-04" db="EMBL/GenBank/DDBJ databases">
        <authorList>
            <person name="Chiriac C."/>
            <person name="Salcher M."/>
            <person name="Ghai R."/>
            <person name="Kavagutti S V."/>
        </authorList>
    </citation>
    <scope>NUCLEOTIDE SEQUENCE</scope>
</reference>
<dbReference type="EMBL" id="LR796237">
    <property type="protein sequence ID" value="CAB4129733.1"/>
    <property type="molecule type" value="Genomic_DNA"/>
</dbReference>
<dbReference type="Pfam" id="PF07486">
    <property type="entry name" value="Hydrolase_2"/>
    <property type="match status" value="1"/>
</dbReference>